<dbReference type="PANTHER" id="PTHR43179:SF12">
    <property type="entry name" value="GALACTOFURANOSYLTRANSFERASE GLFT2"/>
    <property type="match status" value="1"/>
</dbReference>
<dbReference type="SUPFAM" id="SSF53448">
    <property type="entry name" value="Nucleotide-diphospho-sugar transferases"/>
    <property type="match status" value="1"/>
</dbReference>
<dbReference type="Gene3D" id="3.90.550.10">
    <property type="entry name" value="Spore Coat Polysaccharide Biosynthesis Protein SpsA, Chain A"/>
    <property type="match status" value="1"/>
</dbReference>
<dbReference type="AlphaFoldDB" id="A0A5C4MR39"/>
<dbReference type="InterPro" id="IPR029044">
    <property type="entry name" value="Nucleotide-diphossugar_trans"/>
</dbReference>
<evidence type="ECO:0000259" key="4">
    <source>
        <dbReference type="Pfam" id="PF00535"/>
    </source>
</evidence>
<gene>
    <name evidence="5" type="ORF">FHG66_17650</name>
</gene>
<keyword evidence="3 5" id="KW-0808">Transferase</keyword>
<name>A0A5C4MR39_9RHOB</name>
<dbReference type="Pfam" id="PF00535">
    <property type="entry name" value="Glycos_transf_2"/>
    <property type="match status" value="1"/>
</dbReference>
<dbReference type="OrthoDB" id="153025at2"/>
<dbReference type="PANTHER" id="PTHR43179">
    <property type="entry name" value="RHAMNOSYLTRANSFERASE WBBL"/>
    <property type="match status" value="1"/>
</dbReference>
<dbReference type="RefSeq" id="WP_139078370.1">
    <property type="nucleotide sequence ID" value="NZ_VDFU01000030.1"/>
</dbReference>
<feature type="domain" description="Glycosyltransferase 2-like" evidence="4">
    <location>
        <begin position="92"/>
        <end position="205"/>
    </location>
</feature>
<organism evidence="5 6">
    <name type="scientific">Rubellimicrobium rubrum</name>
    <dbReference type="NCBI Taxonomy" id="2585369"/>
    <lineage>
        <taxon>Bacteria</taxon>
        <taxon>Pseudomonadati</taxon>
        <taxon>Pseudomonadota</taxon>
        <taxon>Alphaproteobacteria</taxon>
        <taxon>Rhodobacterales</taxon>
        <taxon>Roseobacteraceae</taxon>
        <taxon>Rubellimicrobium</taxon>
    </lineage>
</organism>
<comment type="caution">
    <text evidence="5">The sequence shown here is derived from an EMBL/GenBank/DDBJ whole genome shotgun (WGS) entry which is preliminary data.</text>
</comment>
<comment type="similarity">
    <text evidence="1">Belongs to the glycosyltransferase 2 family.</text>
</comment>
<evidence type="ECO:0000313" key="5">
    <source>
        <dbReference type="EMBL" id="TNC46919.1"/>
    </source>
</evidence>
<dbReference type="Proteomes" id="UP000305887">
    <property type="component" value="Unassembled WGS sequence"/>
</dbReference>
<reference evidence="5 6" key="1">
    <citation type="submission" date="2019-06" db="EMBL/GenBank/DDBJ databases">
        <title>YIM 131921 draft genome.</title>
        <authorList>
            <person name="Jiang L."/>
        </authorList>
    </citation>
    <scope>NUCLEOTIDE SEQUENCE [LARGE SCALE GENOMIC DNA]</scope>
    <source>
        <strain evidence="5 6">YIM 131921</strain>
    </source>
</reference>
<dbReference type="GO" id="GO:0016757">
    <property type="term" value="F:glycosyltransferase activity"/>
    <property type="evidence" value="ECO:0007669"/>
    <property type="project" value="UniProtKB-KW"/>
</dbReference>
<evidence type="ECO:0000313" key="6">
    <source>
        <dbReference type="Proteomes" id="UP000305887"/>
    </source>
</evidence>
<sequence length="409" mass="44516">MTLGAAQLAPCGIRHLLLDASHPTLEATGPENGLYLIVWADGRPVGHRVLVRSELPVPAPALAVMIADIAGAHLATPAPQASRRGSQGLSVSVVVCTRERPEDLRRCLASLALCEPQPAEIIVVDNAPSTDSTAAVVREFPGVRYLLEPEPGLSYARNAGARVASGDVVAYTDDDVEVRPDWVGSLVLPFADPSVACVTGIVVPADLSSEAACLFEFGIGAFGRELAVRRFGTSFLRRRWWQSPDVWQIGAGANMAIRRSAFALVGLFDTRLGAGASGCSEDSELWFRLLRAGLVCHYDPGTVVFHHHRNDHGSLYRQIRDYTRGHVVALFVQFGQDRQLCHLVRAFAIMPWYYLKGGLRAFRHGDRDTFTVMVQQLKGCLAGPIYALRLLRPYSKPHLVLGNDIGKVP</sequence>
<keyword evidence="6" id="KW-1185">Reference proteome</keyword>
<dbReference type="EMBL" id="VDFU01000030">
    <property type="protein sequence ID" value="TNC46919.1"/>
    <property type="molecule type" value="Genomic_DNA"/>
</dbReference>
<keyword evidence="2" id="KW-0328">Glycosyltransferase</keyword>
<evidence type="ECO:0000256" key="3">
    <source>
        <dbReference type="ARBA" id="ARBA00022679"/>
    </source>
</evidence>
<proteinExistence type="inferred from homology"/>
<evidence type="ECO:0000256" key="1">
    <source>
        <dbReference type="ARBA" id="ARBA00006739"/>
    </source>
</evidence>
<evidence type="ECO:0000256" key="2">
    <source>
        <dbReference type="ARBA" id="ARBA00022676"/>
    </source>
</evidence>
<protein>
    <submittedName>
        <fullName evidence="5">Glycosyltransferase</fullName>
    </submittedName>
</protein>
<accession>A0A5C4MR39</accession>
<dbReference type="InterPro" id="IPR001173">
    <property type="entry name" value="Glyco_trans_2-like"/>
</dbReference>